<dbReference type="Pfam" id="PF03960">
    <property type="entry name" value="ArsC"/>
    <property type="match status" value="1"/>
</dbReference>
<reference evidence="8" key="1">
    <citation type="submission" date="2017-04" db="EMBL/GenBank/DDBJ databases">
        <title>Unexpected and diverse lifestyles within the genus Limnohabitans.</title>
        <authorList>
            <person name="Kasalicky V."/>
            <person name="Mehrshad M."/>
            <person name="Andrei S.-A."/>
            <person name="Salcher M."/>
            <person name="Kratochvilova H."/>
            <person name="Simek K."/>
            <person name="Ghai R."/>
        </authorList>
    </citation>
    <scope>NUCLEOTIDE SEQUENCE [LARGE SCALE GENOMIC DNA]</scope>
    <source>
        <strain evidence="8">II-D5</strain>
    </source>
</reference>
<evidence type="ECO:0000256" key="4">
    <source>
        <dbReference type="ARBA" id="ARBA00038969"/>
    </source>
</evidence>
<dbReference type="GO" id="GO:0008794">
    <property type="term" value="F:arsenate reductase (glutaredoxin) activity"/>
    <property type="evidence" value="ECO:0007669"/>
    <property type="project" value="UniProtKB-UniRule"/>
</dbReference>
<dbReference type="Proteomes" id="UP000037507">
    <property type="component" value="Unassembled WGS sequence"/>
</dbReference>
<accession>A0A2T7UF53</accession>
<evidence type="ECO:0000256" key="6">
    <source>
        <dbReference type="PROSITE-ProRule" id="PRU01282"/>
    </source>
</evidence>
<comment type="caution">
    <text evidence="8">The sequence shown here is derived from an EMBL/GenBank/DDBJ whole genome shotgun (WGS) entry which is preliminary data.</text>
</comment>
<evidence type="ECO:0000313" key="9">
    <source>
        <dbReference type="Proteomes" id="UP000037507"/>
    </source>
</evidence>
<comment type="similarity">
    <text evidence="1 6 7">Belongs to the ArsC family.</text>
</comment>
<name>A0A2T7UF53_9BURK</name>
<organism evidence="8 9">
    <name type="scientific">Limnohabitans planktonicus II-D5</name>
    <dbReference type="NCBI Taxonomy" id="1293045"/>
    <lineage>
        <taxon>Bacteria</taxon>
        <taxon>Pseudomonadati</taxon>
        <taxon>Pseudomonadota</taxon>
        <taxon>Betaproteobacteria</taxon>
        <taxon>Burkholderiales</taxon>
        <taxon>Comamonadaceae</taxon>
        <taxon>Limnohabitans</taxon>
    </lineage>
</organism>
<proteinExistence type="inferred from homology"/>
<keyword evidence="3 7" id="KW-0560">Oxidoreductase</keyword>
<protein>
    <recommendedName>
        <fullName evidence="5 7">Arsenate reductase</fullName>
        <ecNumber evidence="4 7">1.20.4.1</ecNumber>
    </recommendedName>
</protein>
<dbReference type="RefSeq" id="WP_053174268.1">
    <property type="nucleotide sequence ID" value="NZ_LFYT02000007.1"/>
</dbReference>
<dbReference type="NCBIfam" id="TIGR00014">
    <property type="entry name" value="arsC"/>
    <property type="match status" value="1"/>
</dbReference>
<evidence type="ECO:0000256" key="2">
    <source>
        <dbReference type="ARBA" id="ARBA00022849"/>
    </source>
</evidence>
<dbReference type="OrthoDB" id="9790554at2"/>
<dbReference type="EMBL" id="LFYT02000007">
    <property type="protein sequence ID" value="PVE43262.1"/>
    <property type="molecule type" value="Genomic_DNA"/>
</dbReference>
<dbReference type="Gene3D" id="3.40.30.10">
    <property type="entry name" value="Glutaredoxin"/>
    <property type="match status" value="1"/>
</dbReference>
<keyword evidence="2" id="KW-0059">Arsenical resistance</keyword>
<dbReference type="EC" id="1.20.4.1" evidence="4 7"/>
<keyword evidence="9" id="KW-1185">Reference proteome</keyword>
<evidence type="ECO:0000256" key="7">
    <source>
        <dbReference type="RuleBase" id="RU362029"/>
    </source>
</evidence>
<comment type="catalytic activity">
    <reaction evidence="7">
        <text>[glutaredoxin]-dithiol + arsenate + glutathione + H(+) = glutathionyl-S-S-[glutaredoxin] + arsenite + H2O</text>
        <dbReference type="Rhea" id="RHEA:22016"/>
        <dbReference type="Rhea" id="RHEA-COMP:10729"/>
        <dbReference type="Rhea" id="RHEA-COMP:17668"/>
        <dbReference type="ChEBI" id="CHEBI:15377"/>
        <dbReference type="ChEBI" id="CHEBI:15378"/>
        <dbReference type="ChEBI" id="CHEBI:29242"/>
        <dbReference type="ChEBI" id="CHEBI:29950"/>
        <dbReference type="ChEBI" id="CHEBI:48597"/>
        <dbReference type="ChEBI" id="CHEBI:57925"/>
        <dbReference type="ChEBI" id="CHEBI:146199"/>
        <dbReference type="EC" id="1.20.4.1"/>
    </reaction>
</comment>
<dbReference type="SUPFAM" id="SSF52833">
    <property type="entry name" value="Thioredoxin-like"/>
    <property type="match status" value="1"/>
</dbReference>
<dbReference type="CDD" id="cd03034">
    <property type="entry name" value="ArsC_ArsC"/>
    <property type="match status" value="1"/>
</dbReference>
<evidence type="ECO:0000313" key="8">
    <source>
        <dbReference type="EMBL" id="PVE43262.1"/>
    </source>
</evidence>
<dbReference type="InterPro" id="IPR006660">
    <property type="entry name" value="Arsenate_reductase-like"/>
</dbReference>
<evidence type="ECO:0000256" key="5">
    <source>
        <dbReference type="ARBA" id="ARBA00039879"/>
    </source>
</evidence>
<dbReference type="GO" id="GO:0046685">
    <property type="term" value="P:response to arsenic-containing substance"/>
    <property type="evidence" value="ECO:0007669"/>
    <property type="project" value="UniProtKB-KW"/>
</dbReference>
<gene>
    <name evidence="8" type="ORF">H663_008255</name>
</gene>
<sequence>MSDITIYHNPQCSNSRGALALIRESGAEPTVVEYLKAPPSSDEILSLVQRTGASVRDVLRQKGTPYDALDLGNPKWTDAQLMAFIAQHPALIQRPIVATPLGVRVCRPPQTVLEILPSSR</sequence>
<dbReference type="AlphaFoldDB" id="A0A2T7UF53"/>
<evidence type="ECO:0000256" key="3">
    <source>
        <dbReference type="ARBA" id="ARBA00023002"/>
    </source>
</evidence>
<dbReference type="PROSITE" id="PS51353">
    <property type="entry name" value="ARSC"/>
    <property type="match status" value="1"/>
</dbReference>
<dbReference type="InterPro" id="IPR006659">
    <property type="entry name" value="Arsenate_reductase"/>
</dbReference>
<dbReference type="PANTHER" id="PTHR30041">
    <property type="entry name" value="ARSENATE REDUCTASE"/>
    <property type="match status" value="1"/>
</dbReference>
<evidence type="ECO:0000256" key="1">
    <source>
        <dbReference type="ARBA" id="ARBA00007198"/>
    </source>
</evidence>
<dbReference type="PANTHER" id="PTHR30041:SF5">
    <property type="entry name" value="ARSENATE REDUCTASE-RELATED"/>
    <property type="match status" value="1"/>
</dbReference>
<dbReference type="STRING" id="1293045.H663_14450"/>
<dbReference type="InterPro" id="IPR036249">
    <property type="entry name" value="Thioredoxin-like_sf"/>
</dbReference>